<organism evidence="2 3">
    <name type="scientific">Pseudocohnilembus persalinus</name>
    <name type="common">Ciliate</name>
    <dbReference type="NCBI Taxonomy" id="266149"/>
    <lineage>
        <taxon>Eukaryota</taxon>
        <taxon>Sar</taxon>
        <taxon>Alveolata</taxon>
        <taxon>Ciliophora</taxon>
        <taxon>Intramacronucleata</taxon>
        <taxon>Oligohymenophorea</taxon>
        <taxon>Scuticociliatia</taxon>
        <taxon>Philasterida</taxon>
        <taxon>Pseudocohnilembidae</taxon>
        <taxon>Pseudocohnilembus</taxon>
    </lineage>
</organism>
<sequence>MNENKSENKQQTSQQRQNSKEALQKNKKVRSNKIEKKKTWIFSSFNVFSKDQKKINSCVLHESTYNYLQDDQSPKQIDCQDTFNDLQIQFDECTEKQNENVLNSKSSFEELEQNYENLVSQDEHKHQQLRNLNTNQLKQKNYLKEKNYIKICKLNI</sequence>
<protein>
    <submittedName>
        <fullName evidence="2">Uncharacterized protein</fullName>
    </submittedName>
</protein>
<dbReference type="Proteomes" id="UP000054937">
    <property type="component" value="Unassembled WGS sequence"/>
</dbReference>
<proteinExistence type="predicted"/>
<gene>
    <name evidence="2" type="ORF">PPERSA_06181</name>
</gene>
<feature type="region of interest" description="Disordered" evidence="1">
    <location>
        <begin position="1"/>
        <end position="31"/>
    </location>
</feature>
<dbReference type="EMBL" id="LDAU01000076">
    <property type="protein sequence ID" value="KRX08003.1"/>
    <property type="molecule type" value="Genomic_DNA"/>
</dbReference>
<dbReference type="InParanoid" id="A0A0V0R0I2"/>
<accession>A0A0V0R0I2</accession>
<comment type="caution">
    <text evidence="2">The sequence shown here is derived from an EMBL/GenBank/DDBJ whole genome shotgun (WGS) entry which is preliminary data.</text>
</comment>
<keyword evidence="3" id="KW-1185">Reference proteome</keyword>
<evidence type="ECO:0000313" key="2">
    <source>
        <dbReference type="EMBL" id="KRX08003.1"/>
    </source>
</evidence>
<reference evidence="2 3" key="1">
    <citation type="journal article" date="2015" name="Sci. Rep.">
        <title>Genome of the facultative scuticociliatosis pathogen Pseudocohnilembus persalinus provides insight into its virulence through horizontal gene transfer.</title>
        <authorList>
            <person name="Xiong J."/>
            <person name="Wang G."/>
            <person name="Cheng J."/>
            <person name="Tian M."/>
            <person name="Pan X."/>
            <person name="Warren A."/>
            <person name="Jiang C."/>
            <person name="Yuan D."/>
            <person name="Miao W."/>
        </authorList>
    </citation>
    <scope>NUCLEOTIDE SEQUENCE [LARGE SCALE GENOMIC DNA]</scope>
    <source>
        <strain evidence="2">36N120E</strain>
    </source>
</reference>
<dbReference type="AlphaFoldDB" id="A0A0V0R0I2"/>
<name>A0A0V0R0I2_PSEPJ</name>
<evidence type="ECO:0000313" key="3">
    <source>
        <dbReference type="Proteomes" id="UP000054937"/>
    </source>
</evidence>
<evidence type="ECO:0000256" key="1">
    <source>
        <dbReference type="SAM" id="MobiDB-lite"/>
    </source>
</evidence>